<dbReference type="EMBL" id="JANX01000134">
    <property type="protein sequence ID" value="KGM33956.1"/>
    <property type="molecule type" value="Genomic_DNA"/>
</dbReference>
<dbReference type="RefSeq" id="WP_034836789.1">
    <property type="nucleotide sequence ID" value="NZ_JANX01000134.1"/>
</dbReference>
<comment type="caution">
    <text evidence="4">The sequence shown here is derived from an EMBL/GenBank/DDBJ whole genome shotgun (WGS) entry which is preliminary data.</text>
</comment>
<dbReference type="GO" id="GO:0042597">
    <property type="term" value="C:periplasmic space"/>
    <property type="evidence" value="ECO:0007669"/>
    <property type="project" value="UniProtKB-SubCell"/>
</dbReference>
<reference evidence="4 5" key="1">
    <citation type="submission" date="2014-01" db="EMBL/GenBank/DDBJ databases">
        <title>Genome sequence determination for a cystic fibrosis isolate, Inquilinus limosus.</title>
        <authorList>
            <person name="Pino M."/>
            <person name="Di Conza J."/>
            <person name="Gutkind G."/>
        </authorList>
    </citation>
    <scope>NUCLEOTIDE SEQUENCE [LARGE SCALE GENOMIC DNA]</scope>
    <source>
        <strain evidence="4 5">MP06</strain>
    </source>
</reference>
<keyword evidence="3" id="KW-0732">Signal</keyword>
<dbReference type="SUPFAM" id="SSF53850">
    <property type="entry name" value="Periplasmic binding protein-like II"/>
    <property type="match status" value="1"/>
</dbReference>
<evidence type="ECO:0000313" key="4">
    <source>
        <dbReference type="EMBL" id="KGM33956.1"/>
    </source>
</evidence>
<evidence type="ECO:0000256" key="1">
    <source>
        <dbReference type="ARBA" id="ARBA00004418"/>
    </source>
</evidence>
<dbReference type="Proteomes" id="UP000029995">
    <property type="component" value="Unassembled WGS sequence"/>
</dbReference>
<dbReference type="PANTHER" id="PTHR43649">
    <property type="entry name" value="ARABINOSE-BINDING PROTEIN-RELATED"/>
    <property type="match status" value="1"/>
</dbReference>
<keyword evidence="4" id="KW-0547">Nucleotide-binding</keyword>
<organism evidence="4 5">
    <name type="scientific">Inquilinus limosus MP06</name>
    <dbReference type="NCBI Taxonomy" id="1398085"/>
    <lineage>
        <taxon>Bacteria</taxon>
        <taxon>Pseudomonadati</taxon>
        <taxon>Pseudomonadota</taxon>
        <taxon>Alphaproteobacteria</taxon>
        <taxon>Rhodospirillales</taxon>
        <taxon>Rhodospirillaceae</taxon>
        <taxon>Inquilinus</taxon>
    </lineage>
</organism>
<feature type="signal peptide" evidence="3">
    <location>
        <begin position="1"/>
        <end position="32"/>
    </location>
</feature>
<protein>
    <submittedName>
        <fullName evidence="4">ABC transporter ATP-binding protein</fullName>
    </submittedName>
</protein>
<dbReference type="Gene3D" id="3.40.190.10">
    <property type="entry name" value="Periplasmic binding protein-like II"/>
    <property type="match status" value="2"/>
</dbReference>
<feature type="chain" id="PRO_5001968245" evidence="3">
    <location>
        <begin position="33"/>
        <end position="429"/>
    </location>
</feature>
<accession>A0A0A0D5J0</accession>
<dbReference type="GO" id="GO:0005524">
    <property type="term" value="F:ATP binding"/>
    <property type="evidence" value="ECO:0007669"/>
    <property type="project" value="UniProtKB-KW"/>
</dbReference>
<proteinExistence type="inferred from homology"/>
<dbReference type="AlphaFoldDB" id="A0A0A0D5J0"/>
<dbReference type="InterPro" id="IPR006311">
    <property type="entry name" value="TAT_signal"/>
</dbReference>
<comment type="subcellular location">
    <subcellularLocation>
        <location evidence="1">Periplasm</location>
    </subcellularLocation>
</comment>
<dbReference type="Pfam" id="PF13416">
    <property type="entry name" value="SBP_bac_8"/>
    <property type="match status" value="1"/>
</dbReference>
<evidence type="ECO:0000313" key="5">
    <source>
        <dbReference type="Proteomes" id="UP000029995"/>
    </source>
</evidence>
<dbReference type="InterPro" id="IPR050490">
    <property type="entry name" value="Bact_solute-bd_prot1"/>
</dbReference>
<dbReference type="InterPro" id="IPR006059">
    <property type="entry name" value="SBP"/>
</dbReference>
<evidence type="ECO:0000256" key="3">
    <source>
        <dbReference type="SAM" id="SignalP"/>
    </source>
</evidence>
<evidence type="ECO:0000256" key="2">
    <source>
        <dbReference type="ARBA" id="ARBA00008520"/>
    </source>
</evidence>
<name>A0A0A0D5J0_9PROT</name>
<dbReference type="PROSITE" id="PS51318">
    <property type="entry name" value="TAT"/>
    <property type="match status" value="1"/>
</dbReference>
<comment type="similarity">
    <text evidence="2">Belongs to the bacterial solute-binding protein 1 family.</text>
</comment>
<sequence length="429" mass="46940">MATLITNRRQVLKAGAALGALAASGLSMPALAQDTRLRMFWWGSKERADRTNAVNKLYEAGHSGIGINGETLGWPDYWPRLATQTAGRNAPDLIQMDYRYIVEYARRGALLPFDEFMPSILKIEDFGKDAIDCGRVDGKLYGVNLGNNSTAWVYDAETIKQLGLEEPQWDWSWTQWGEWSGRVAQKKPGYWGMQDAGGVEPSLDCWTRQRGKSLYTAEGRLGFDAKDMEDWFGFWHGLRKQGAVPPADVQALDKNAPESSMLALGKAAAISTNSNQLVAHQALVKTKLNMTMQPSGGPGAKPGQYLKPSMLWSISARSKVAEEAVRVVNYYVTDPEAGKVLGVERGVPASKALRDVVGPTLDAQNRIALDYISFITDKVGPLPPSAPKGAGEIAFLQKRVNELISFEQASVADGAKQFVDEANSILDRG</sequence>
<keyword evidence="4" id="KW-0067">ATP-binding</keyword>
<dbReference type="PANTHER" id="PTHR43649:SF11">
    <property type="entry name" value="ABC TRANSPORTER SUBSTRATE-BINDING PROTEIN YESO-RELATED"/>
    <property type="match status" value="1"/>
</dbReference>
<gene>
    <name evidence="4" type="ORF">P409_12975</name>
</gene>
<dbReference type="OrthoDB" id="7317090at2"/>